<dbReference type="InterPro" id="IPR011060">
    <property type="entry name" value="RibuloseP-bd_barrel"/>
</dbReference>
<sequence>MAPMILYPAIDLKDGQCVRLLHGDMDKATVFNTSAADQAERFAKDGFSWLHVVDLNGAIEGQSVNTKAVEEILNAVSIPVQLGGGVRTLEGIEAWIEAGVSRVILGTVAVNNPELVKKAARLWPEQIAVAVDVRDGKVAVDGWTALSDISAVGLSKRFEDAGVAALIVTDISRDGALTGVNVEGVGEVADAVSVPVIASGGVASVDDIVNLKARKGAPIAGAILGRSLYAGTIRPADAIRAAG</sequence>
<dbReference type="CDD" id="cd04732">
    <property type="entry name" value="HisA"/>
    <property type="match status" value="1"/>
</dbReference>
<comment type="similarity">
    <text evidence="4 9 10">Belongs to the HisA/HisF family.</text>
</comment>
<keyword evidence="8 9" id="KW-0413">Isomerase</keyword>
<dbReference type="PANTHER" id="PTHR43090">
    <property type="entry name" value="1-(5-PHOSPHORIBOSYL)-5-[(5-PHOSPHORIBOSYLAMINO)METHYLIDENEAMINO] IMIDAZOLE-4-CARBOXAMIDE ISOMERASE"/>
    <property type="match status" value="1"/>
</dbReference>
<evidence type="ECO:0000256" key="3">
    <source>
        <dbReference type="ARBA" id="ARBA00005133"/>
    </source>
</evidence>
<dbReference type="GO" id="GO:0005737">
    <property type="term" value="C:cytoplasm"/>
    <property type="evidence" value="ECO:0007669"/>
    <property type="project" value="UniProtKB-SubCell"/>
</dbReference>
<dbReference type="InterPro" id="IPR023016">
    <property type="entry name" value="HisA/PriA"/>
</dbReference>
<dbReference type="FunFam" id="3.20.20.70:FF:000009">
    <property type="entry name" value="1-(5-phosphoribosyl)-5-[(5-phosphoribosylamino)methylideneamino] imidazole-4-carboxamide isomerase"/>
    <property type="match status" value="1"/>
</dbReference>
<dbReference type="AlphaFoldDB" id="A0AB39KND9"/>
<dbReference type="HAMAP" id="MF_01014">
    <property type="entry name" value="HisA"/>
    <property type="match status" value="1"/>
</dbReference>
<dbReference type="GO" id="GO:0000105">
    <property type="term" value="P:L-histidine biosynthetic process"/>
    <property type="evidence" value="ECO:0007669"/>
    <property type="project" value="UniProtKB-UniRule"/>
</dbReference>
<proteinExistence type="inferred from homology"/>
<evidence type="ECO:0000313" key="12">
    <source>
        <dbReference type="EMBL" id="XDO95180.1"/>
    </source>
</evidence>
<dbReference type="RefSeq" id="WP_369058033.1">
    <property type="nucleotide sequence ID" value="NZ_CP158375.1"/>
</dbReference>
<reference evidence="12" key="1">
    <citation type="submission" date="2024-06" db="EMBL/GenBank/DDBJ databases">
        <title>Caulobacter inopinatus, sp. nov.</title>
        <authorList>
            <person name="Donachie S.P."/>
        </authorList>
    </citation>
    <scope>NUCLEOTIDE SEQUENCE</scope>
    <source>
        <strain evidence="12">73W</strain>
    </source>
</reference>
<dbReference type="GO" id="GO:0000162">
    <property type="term" value="P:L-tryptophan biosynthetic process"/>
    <property type="evidence" value="ECO:0007669"/>
    <property type="project" value="TreeGrafter"/>
</dbReference>
<dbReference type="InterPro" id="IPR013785">
    <property type="entry name" value="Aldolase_TIM"/>
</dbReference>
<dbReference type="NCBIfam" id="TIGR00007">
    <property type="entry name" value="1-(5-phosphoribosyl)-5-[(5-phosphoribosylamino)methylideneamino]imidazole-4-carboxamide isomerase"/>
    <property type="match status" value="1"/>
</dbReference>
<evidence type="ECO:0000256" key="4">
    <source>
        <dbReference type="ARBA" id="ARBA00009667"/>
    </source>
</evidence>
<evidence type="ECO:0000256" key="8">
    <source>
        <dbReference type="ARBA" id="ARBA00023235"/>
    </source>
</evidence>
<keyword evidence="5 9" id="KW-0963">Cytoplasm</keyword>
<accession>A0AB39KND9</accession>
<dbReference type="InterPro" id="IPR006062">
    <property type="entry name" value="His_biosynth"/>
</dbReference>
<dbReference type="GO" id="GO:0003949">
    <property type="term" value="F:1-(5-phosphoribosyl)-5-[(5-phosphoribosylamino)methylideneamino]imidazole-4-carboxamide isomerase activity"/>
    <property type="evidence" value="ECO:0007669"/>
    <property type="project" value="UniProtKB-UniRule"/>
</dbReference>
<dbReference type="InterPro" id="IPR006063">
    <property type="entry name" value="HisA_bact_arch"/>
</dbReference>
<evidence type="ECO:0000256" key="5">
    <source>
        <dbReference type="ARBA" id="ARBA00022490"/>
    </source>
</evidence>
<protein>
    <recommendedName>
        <fullName evidence="9 11">1-(5-phosphoribosyl)-5-[(5-phosphoribosylamino)methylideneamino] imidazole-4-carboxamide isomerase</fullName>
        <ecNumber evidence="9 11">5.3.1.16</ecNumber>
    </recommendedName>
    <alternativeName>
        <fullName evidence="9">Phosphoribosylformimino-5-aminoimidazole carboxamide ribotide isomerase</fullName>
    </alternativeName>
</protein>
<evidence type="ECO:0000256" key="7">
    <source>
        <dbReference type="ARBA" id="ARBA00023102"/>
    </source>
</evidence>
<keyword evidence="7 9" id="KW-0368">Histidine biosynthesis</keyword>
<dbReference type="Gene3D" id="3.20.20.70">
    <property type="entry name" value="Aldolase class I"/>
    <property type="match status" value="1"/>
</dbReference>
<dbReference type="SUPFAM" id="SSF51366">
    <property type="entry name" value="Ribulose-phoshate binding barrel"/>
    <property type="match status" value="1"/>
</dbReference>
<comment type="catalytic activity">
    <reaction evidence="1 9 11">
        <text>1-(5-phospho-beta-D-ribosyl)-5-[(5-phospho-beta-D-ribosylamino)methylideneamino]imidazole-4-carboxamide = 5-[(5-phospho-1-deoxy-D-ribulos-1-ylimino)methylamino]-1-(5-phospho-beta-D-ribosyl)imidazole-4-carboxamide</text>
        <dbReference type="Rhea" id="RHEA:15469"/>
        <dbReference type="ChEBI" id="CHEBI:58435"/>
        <dbReference type="ChEBI" id="CHEBI:58525"/>
        <dbReference type="EC" id="5.3.1.16"/>
    </reaction>
</comment>
<organism evidence="12">
    <name type="scientific">Caulobacter sp. 73W</name>
    <dbReference type="NCBI Taxonomy" id="3161137"/>
    <lineage>
        <taxon>Bacteria</taxon>
        <taxon>Pseudomonadati</taxon>
        <taxon>Pseudomonadota</taxon>
        <taxon>Alphaproteobacteria</taxon>
        <taxon>Caulobacterales</taxon>
        <taxon>Caulobacteraceae</taxon>
        <taxon>Caulobacter</taxon>
    </lineage>
</organism>
<keyword evidence="6 9" id="KW-0028">Amino-acid biosynthesis</keyword>
<dbReference type="PANTHER" id="PTHR43090:SF2">
    <property type="entry name" value="1-(5-PHOSPHORIBOSYL)-5-[(5-PHOSPHORIBOSYLAMINO)METHYLIDENEAMINO] IMIDAZOLE-4-CARBOXAMIDE ISOMERASE"/>
    <property type="match status" value="1"/>
</dbReference>
<name>A0AB39KND9_9CAUL</name>
<evidence type="ECO:0000256" key="9">
    <source>
        <dbReference type="HAMAP-Rule" id="MF_01014"/>
    </source>
</evidence>
<feature type="active site" description="Proton acceptor" evidence="9">
    <location>
        <position position="11"/>
    </location>
</feature>
<evidence type="ECO:0000256" key="10">
    <source>
        <dbReference type="RuleBase" id="RU003657"/>
    </source>
</evidence>
<evidence type="ECO:0000256" key="2">
    <source>
        <dbReference type="ARBA" id="ARBA00004496"/>
    </source>
</evidence>
<evidence type="ECO:0000256" key="11">
    <source>
        <dbReference type="RuleBase" id="RU003658"/>
    </source>
</evidence>
<dbReference type="EMBL" id="CP158375">
    <property type="protein sequence ID" value="XDO95180.1"/>
    <property type="molecule type" value="Genomic_DNA"/>
</dbReference>
<evidence type="ECO:0000256" key="6">
    <source>
        <dbReference type="ARBA" id="ARBA00022605"/>
    </source>
</evidence>
<dbReference type="InterPro" id="IPR044524">
    <property type="entry name" value="Isoase_HisA-like"/>
</dbReference>
<comment type="subcellular location">
    <subcellularLocation>
        <location evidence="2 9 11">Cytoplasm</location>
    </subcellularLocation>
</comment>
<feature type="active site" description="Proton donor" evidence="9">
    <location>
        <position position="132"/>
    </location>
</feature>
<evidence type="ECO:0000256" key="1">
    <source>
        <dbReference type="ARBA" id="ARBA00000901"/>
    </source>
</evidence>
<gene>
    <name evidence="9 12" type="primary">hisA</name>
    <name evidence="12" type="ORF">ABOZ73_10095</name>
</gene>
<dbReference type="EC" id="5.3.1.16" evidence="9 11"/>
<dbReference type="Pfam" id="PF00977">
    <property type="entry name" value="His_biosynth"/>
    <property type="match status" value="1"/>
</dbReference>
<comment type="pathway">
    <text evidence="3 9 11">Amino-acid biosynthesis; L-histidine biosynthesis; L-histidine from 5-phospho-alpha-D-ribose 1-diphosphate: step 4/9.</text>
</comment>